<proteinExistence type="inferred from homology"/>
<evidence type="ECO:0000256" key="2">
    <source>
        <dbReference type="ARBA" id="ARBA00006228"/>
    </source>
</evidence>
<comment type="similarity">
    <text evidence="2">Belongs to the CPA3 antiporters (TC 2.A.63) subunit E family.</text>
</comment>
<dbReference type="PANTHER" id="PTHR34584">
    <property type="entry name" value="NA(+)/H(+) ANTIPORTER SUBUNIT E1"/>
    <property type="match status" value="1"/>
</dbReference>
<dbReference type="GO" id="GO:0015297">
    <property type="term" value="F:antiporter activity"/>
    <property type="evidence" value="ECO:0007669"/>
    <property type="project" value="UniProtKB-KW"/>
</dbReference>
<sequence>MALQFLINILVGVVWMFFSGNYNSEYFAVGFFWGMVLLFIFRKTFAKNILGDQLYYIYVYKWIKLILMFLFELLKADINVLKLMFKKDLDVSPVIFEYPLEVTKNWQITLLANMITLTPGTLTVNVGHDNKTLHIHCLDTDDISGEIEGIKNSFEKAILEVDLNG</sequence>
<evidence type="ECO:0000256" key="5">
    <source>
        <dbReference type="ARBA" id="ARBA00022692"/>
    </source>
</evidence>
<keyword evidence="7 8" id="KW-0472">Membrane</keyword>
<feature type="transmembrane region" description="Helical" evidence="8">
    <location>
        <begin position="54"/>
        <end position="74"/>
    </location>
</feature>
<dbReference type="InterPro" id="IPR002758">
    <property type="entry name" value="Cation_antiport_E"/>
</dbReference>
<evidence type="ECO:0000313" key="9">
    <source>
        <dbReference type="EMBL" id="KXB59118.1"/>
    </source>
</evidence>
<protein>
    <submittedName>
        <fullName evidence="9">Putative Na(+)/H(+) antiporter subunit E1</fullName>
    </submittedName>
</protein>
<evidence type="ECO:0000256" key="1">
    <source>
        <dbReference type="ARBA" id="ARBA00004651"/>
    </source>
</evidence>
<dbReference type="GO" id="GO:0008324">
    <property type="term" value="F:monoatomic cation transmembrane transporter activity"/>
    <property type="evidence" value="ECO:0007669"/>
    <property type="project" value="InterPro"/>
</dbReference>
<gene>
    <name evidence="9" type="ORF">HMPREF3186_01273</name>
</gene>
<organism evidence="9 10">
    <name type="scientific">Gemella haemolysans</name>
    <dbReference type="NCBI Taxonomy" id="1379"/>
    <lineage>
        <taxon>Bacteria</taxon>
        <taxon>Bacillati</taxon>
        <taxon>Bacillota</taxon>
        <taxon>Bacilli</taxon>
        <taxon>Bacillales</taxon>
        <taxon>Gemellaceae</taxon>
        <taxon>Gemella</taxon>
    </lineage>
</organism>
<dbReference type="RefSeq" id="WP_060914393.1">
    <property type="nucleotide sequence ID" value="NZ_KQ959968.1"/>
</dbReference>
<evidence type="ECO:0000256" key="3">
    <source>
        <dbReference type="ARBA" id="ARBA00022449"/>
    </source>
</evidence>
<reference evidence="10" key="1">
    <citation type="submission" date="2016-01" db="EMBL/GenBank/DDBJ databases">
        <authorList>
            <person name="Mitreva M."/>
            <person name="Pepin K.H."/>
            <person name="Mihindukulasuriya K.A."/>
            <person name="Fulton R."/>
            <person name="Fronick C."/>
            <person name="O'Laughlin M."/>
            <person name="Miner T."/>
            <person name="Herter B."/>
            <person name="Rosa B.A."/>
            <person name="Cordes M."/>
            <person name="Tomlinson C."/>
            <person name="Wollam A."/>
            <person name="Palsikar V.B."/>
            <person name="Mardis E.R."/>
            <person name="Wilson R.K."/>
        </authorList>
    </citation>
    <scope>NUCLEOTIDE SEQUENCE [LARGE SCALE GENOMIC DNA]</scope>
    <source>
        <strain evidence="10">DNF01167</strain>
    </source>
</reference>
<evidence type="ECO:0000256" key="7">
    <source>
        <dbReference type="ARBA" id="ARBA00023136"/>
    </source>
</evidence>
<evidence type="ECO:0000256" key="6">
    <source>
        <dbReference type="ARBA" id="ARBA00022989"/>
    </source>
</evidence>
<keyword evidence="3" id="KW-0050">Antiport</keyword>
<dbReference type="PIRSF" id="PIRSF019239">
    <property type="entry name" value="MrpE"/>
    <property type="match status" value="1"/>
</dbReference>
<name>A0A133ZUJ3_9BACL</name>
<keyword evidence="3" id="KW-0813">Transport</keyword>
<evidence type="ECO:0000256" key="8">
    <source>
        <dbReference type="SAM" id="Phobius"/>
    </source>
</evidence>
<accession>A0A133ZUJ3</accession>
<comment type="caution">
    <text evidence="9">The sequence shown here is derived from an EMBL/GenBank/DDBJ whole genome shotgun (WGS) entry which is preliminary data.</text>
</comment>
<evidence type="ECO:0000256" key="4">
    <source>
        <dbReference type="ARBA" id="ARBA00022475"/>
    </source>
</evidence>
<dbReference type="EMBL" id="LSDC01000079">
    <property type="protein sequence ID" value="KXB59118.1"/>
    <property type="molecule type" value="Genomic_DNA"/>
</dbReference>
<keyword evidence="4" id="KW-1003">Cell membrane</keyword>
<dbReference type="Proteomes" id="UP000070355">
    <property type="component" value="Unassembled WGS sequence"/>
</dbReference>
<dbReference type="PATRIC" id="fig|1379.3.peg.1253"/>
<evidence type="ECO:0000313" key="10">
    <source>
        <dbReference type="Proteomes" id="UP000070355"/>
    </source>
</evidence>
<comment type="subcellular location">
    <subcellularLocation>
        <location evidence="1">Cell membrane</location>
        <topology evidence="1">Multi-pass membrane protein</topology>
    </subcellularLocation>
</comment>
<dbReference type="STRING" id="1379.HMPREF3186_01273"/>
<dbReference type="GO" id="GO:0005886">
    <property type="term" value="C:plasma membrane"/>
    <property type="evidence" value="ECO:0007669"/>
    <property type="project" value="UniProtKB-SubCell"/>
</dbReference>
<feature type="transmembrane region" description="Helical" evidence="8">
    <location>
        <begin position="5"/>
        <end position="20"/>
    </location>
</feature>
<dbReference type="AlphaFoldDB" id="A0A133ZUJ3"/>
<dbReference type="OrthoDB" id="9800498at2"/>
<keyword evidence="6 8" id="KW-1133">Transmembrane helix</keyword>
<dbReference type="PANTHER" id="PTHR34584:SF1">
    <property type="entry name" value="NA(+)_H(+) ANTIPORTER SUBUNIT E1"/>
    <property type="match status" value="1"/>
</dbReference>
<feature type="transmembrane region" description="Helical" evidence="8">
    <location>
        <begin position="26"/>
        <end position="42"/>
    </location>
</feature>
<dbReference type="Pfam" id="PF01899">
    <property type="entry name" value="MNHE"/>
    <property type="match status" value="1"/>
</dbReference>
<keyword evidence="5 8" id="KW-0812">Transmembrane</keyword>